<dbReference type="RefSeq" id="WP_197007188.1">
    <property type="nucleotide sequence ID" value="NZ_BONS01000049.1"/>
</dbReference>
<keyword evidence="2" id="KW-0378">Hydrolase</keyword>
<protein>
    <recommendedName>
        <fullName evidence="4">PD-(D/E)XK endonuclease-like domain-containing protein</fullName>
    </recommendedName>
</protein>
<dbReference type="InterPro" id="IPR038726">
    <property type="entry name" value="PDDEXK_AddAB-type"/>
</dbReference>
<evidence type="ECO:0000259" key="4">
    <source>
        <dbReference type="Pfam" id="PF12705"/>
    </source>
</evidence>
<keyword evidence="3" id="KW-0234">DNA repair</keyword>
<evidence type="ECO:0000313" key="7">
    <source>
        <dbReference type="Proteomes" id="UP000622552"/>
    </source>
</evidence>
<dbReference type="EMBL" id="JADOUF010000001">
    <property type="protein sequence ID" value="MBG6141110.1"/>
    <property type="molecule type" value="Genomic_DNA"/>
</dbReference>
<keyword evidence="2" id="KW-0067">ATP-binding</keyword>
<sequence>MSLFSPPAGADPLGSTIQGVVRAASAGAPRSRQRRIGPSSAGHPCARRVGYELAGTEHVNAGSDPWPAIVGTAVHAWLADAFARHNRELDRERWLIEQRVAVTPTMSGTVDLFDTQTGTVIDHKVLGADSLKSIKRDGPGDQYRTQIHLYAYGLARAGHEVRRVALACYPRSGWLDGLHVWSEPYDDALAADALARLAGVAELSRLLDPASLPAEPGPTCTWCPFWRPGSTPDATGCPGASAP</sequence>
<keyword evidence="7" id="KW-1185">Reference proteome</keyword>
<dbReference type="EMBL" id="JADOUF010000001">
    <property type="protein sequence ID" value="MBG6140664.1"/>
    <property type="molecule type" value="Genomic_DNA"/>
</dbReference>
<keyword evidence="1" id="KW-0227">DNA damage</keyword>
<evidence type="ECO:0000313" key="6">
    <source>
        <dbReference type="EMBL" id="MBG6141110.1"/>
    </source>
</evidence>
<keyword evidence="2" id="KW-0347">Helicase</keyword>
<evidence type="ECO:0000256" key="1">
    <source>
        <dbReference type="ARBA" id="ARBA00022763"/>
    </source>
</evidence>
<dbReference type="AlphaFoldDB" id="A0A8J7GJP6"/>
<organism evidence="5 7">
    <name type="scientific">Longispora fulva</name>
    <dbReference type="NCBI Taxonomy" id="619741"/>
    <lineage>
        <taxon>Bacteria</taxon>
        <taxon>Bacillati</taxon>
        <taxon>Actinomycetota</taxon>
        <taxon>Actinomycetes</taxon>
        <taxon>Micromonosporales</taxon>
        <taxon>Micromonosporaceae</taxon>
        <taxon>Longispora</taxon>
    </lineage>
</organism>
<evidence type="ECO:0000256" key="3">
    <source>
        <dbReference type="ARBA" id="ARBA00023204"/>
    </source>
</evidence>
<proteinExistence type="predicted"/>
<keyword evidence="2" id="KW-0547">Nucleotide-binding</keyword>
<dbReference type="Pfam" id="PF12705">
    <property type="entry name" value="PDDEXK_1"/>
    <property type="match status" value="1"/>
</dbReference>
<dbReference type="InterPro" id="IPR011604">
    <property type="entry name" value="PDDEXK-like_dom_sf"/>
</dbReference>
<dbReference type="GO" id="GO:0004386">
    <property type="term" value="F:helicase activity"/>
    <property type="evidence" value="ECO:0007669"/>
    <property type="project" value="UniProtKB-KW"/>
</dbReference>
<dbReference type="GO" id="GO:0006281">
    <property type="term" value="P:DNA repair"/>
    <property type="evidence" value="ECO:0007669"/>
    <property type="project" value="UniProtKB-KW"/>
</dbReference>
<evidence type="ECO:0000313" key="5">
    <source>
        <dbReference type="EMBL" id="MBG6140664.1"/>
    </source>
</evidence>
<evidence type="ECO:0000256" key="2">
    <source>
        <dbReference type="ARBA" id="ARBA00022806"/>
    </source>
</evidence>
<comment type="caution">
    <text evidence="5">The sequence shown here is derived from an EMBL/GenBank/DDBJ whole genome shotgun (WGS) entry which is preliminary data.</text>
</comment>
<gene>
    <name evidence="5" type="ORF">IW245_006858</name>
    <name evidence="6" type="ORF">IW245_007304</name>
</gene>
<feature type="domain" description="PD-(D/E)XK endonuclease-like" evidence="4">
    <location>
        <begin position="100"/>
        <end position="226"/>
    </location>
</feature>
<dbReference type="Gene3D" id="3.90.320.10">
    <property type="match status" value="1"/>
</dbReference>
<reference evidence="5" key="1">
    <citation type="submission" date="2020-11" db="EMBL/GenBank/DDBJ databases">
        <title>Sequencing the genomes of 1000 actinobacteria strains.</title>
        <authorList>
            <person name="Klenk H.-P."/>
        </authorList>
    </citation>
    <scope>NUCLEOTIDE SEQUENCE</scope>
    <source>
        <strain evidence="5">DSM 45356</strain>
    </source>
</reference>
<dbReference type="Proteomes" id="UP000622552">
    <property type="component" value="Unassembled WGS sequence"/>
</dbReference>
<name>A0A8J7GJP6_9ACTN</name>
<accession>A0A8J7GJP6</accession>